<keyword evidence="2" id="KW-0238">DNA-binding</keyword>
<dbReference type="AlphaFoldDB" id="A0A5C4M7N3"/>
<comment type="caution">
    <text evidence="2">The sequence shown here is derived from an EMBL/GenBank/DDBJ whole genome shotgun (WGS) entry which is preliminary data.</text>
</comment>
<dbReference type="OrthoDB" id="3268233at2"/>
<evidence type="ECO:0000313" key="2">
    <source>
        <dbReference type="EMBL" id="TNC29342.1"/>
    </source>
</evidence>
<organism evidence="2 4">
    <name type="scientific">Mumia zhuanghuii</name>
    <dbReference type="NCBI Taxonomy" id="2585211"/>
    <lineage>
        <taxon>Bacteria</taxon>
        <taxon>Bacillati</taxon>
        <taxon>Actinomycetota</taxon>
        <taxon>Actinomycetes</taxon>
        <taxon>Propionibacteriales</taxon>
        <taxon>Nocardioidaceae</taxon>
        <taxon>Mumia</taxon>
    </lineage>
</organism>
<dbReference type="EMBL" id="VDFR01000231">
    <property type="protein sequence ID" value="TNC29342.1"/>
    <property type="molecule type" value="Genomic_DNA"/>
</dbReference>
<dbReference type="Pfam" id="PF01336">
    <property type="entry name" value="tRNA_anti-codon"/>
    <property type="match status" value="1"/>
</dbReference>
<evidence type="ECO:0000259" key="1">
    <source>
        <dbReference type="Pfam" id="PF01336"/>
    </source>
</evidence>
<dbReference type="InterPro" id="IPR004365">
    <property type="entry name" value="NA-bd_OB_tRNA"/>
</dbReference>
<evidence type="ECO:0000313" key="4">
    <source>
        <dbReference type="Proteomes" id="UP000306740"/>
    </source>
</evidence>
<feature type="domain" description="OB" evidence="1">
    <location>
        <begin position="58"/>
        <end position="128"/>
    </location>
</feature>
<dbReference type="GO" id="GO:0003677">
    <property type="term" value="F:DNA binding"/>
    <property type="evidence" value="ECO:0007669"/>
    <property type="project" value="UniProtKB-KW"/>
</dbReference>
<dbReference type="CDD" id="cd04488">
    <property type="entry name" value="RecG_wedge_OBF"/>
    <property type="match status" value="1"/>
</dbReference>
<accession>A0A5C4M7N3</accession>
<reference evidence="2 4" key="1">
    <citation type="submission" date="2019-05" db="EMBL/GenBank/DDBJ databases">
        <title>Mumia sp. nov., isolated from the intestinal contents of plateau pika (Ochotona curzoniae) in the Qinghai-Tibet plateau of China.</title>
        <authorList>
            <person name="Tian Z."/>
        </authorList>
    </citation>
    <scope>NUCLEOTIDE SEQUENCE [LARGE SCALE GENOMIC DNA]</scope>
    <source>
        <strain evidence="4">527</strain>
        <strain evidence="2">Z527</strain>
    </source>
</reference>
<dbReference type="SUPFAM" id="SSF50249">
    <property type="entry name" value="Nucleic acid-binding proteins"/>
    <property type="match status" value="1"/>
</dbReference>
<dbReference type="Gene3D" id="2.40.50.140">
    <property type="entry name" value="Nucleic acid-binding proteins"/>
    <property type="match status" value="1"/>
</dbReference>
<protein>
    <submittedName>
        <fullName evidence="2">DNA-binding protein</fullName>
    </submittedName>
</protein>
<sequence>MNDEAFPMTSGGAVTRMWSRARDRMSGLTEREDDAALRRGAETAGCRPVRDQHVGEVVTVHGELRAVTLRPRSEARALEATLYDGSGTITLVWLGRSRVAGIEAGRALTVTGRLGLRDDDRVIFNPRYELSR</sequence>
<evidence type="ECO:0000313" key="3">
    <source>
        <dbReference type="EMBL" id="TNC49670.1"/>
    </source>
</evidence>
<dbReference type="InterPro" id="IPR012340">
    <property type="entry name" value="NA-bd_OB-fold"/>
</dbReference>
<gene>
    <name evidence="3" type="ORF">FHE65_05175</name>
    <name evidence="2" type="ORF">FHE65_33665</name>
</gene>
<dbReference type="EMBL" id="VDFR01000022">
    <property type="protein sequence ID" value="TNC49670.1"/>
    <property type="molecule type" value="Genomic_DNA"/>
</dbReference>
<dbReference type="Proteomes" id="UP000306740">
    <property type="component" value="Unassembled WGS sequence"/>
</dbReference>
<name>A0A5C4M7N3_9ACTN</name>
<proteinExistence type="predicted"/>